<protein>
    <submittedName>
        <fullName evidence="1">Nuclear transport factor 2 family protein</fullName>
    </submittedName>
</protein>
<dbReference type="AlphaFoldDB" id="A0A939TFX3"/>
<sequence>MTTSTFRLPAHPVVRAFAEAINNGDRAAFMALLTPGATMTDDGSPRDLAQWADHEIFDANGRFDVRREEPGGLGMIVKFGNDTWGAMNTRWDFTVQGDRISRFDTGQA</sequence>
<dbReference type="Proteomes" id="UP000669179">
    <property type="component" value="Unassembled WGS sequence"/>
</dbReference>
<evidence type="ECO:0000313" key="1">
    <source>
        <dbReference type="EMBL" id="MBO2454840.1"/>
    </source>
</evidence>
<dbReference type="RefSeq" id="WP_208263065.1">
    <property type="nucleotide sequence ID" value="NZ_JAGEOJ010000029.1"/>
</dbReference>
<organism evidence="1 2">
    <name type="scientific">Actinomadura barringtoniae</name>
    <dbReference type="NCBI Taxonomy" id="1427535"/>
    <lineage>
        <taxon>Bacteria</taxon>
        <taxon>Bacillati</taxon>
        <taxon>Actinomycetota</taxon>
        <taxon>Actinomycetes</taxon>
        <taxon>Streptosporangiales</taxon>
        <taxon>Thermomonosporaceae</taxon>
        <taxon>Actinomadura</taxon>
    </lineage>
</organism>
<proteinExistence type="predicted"/>
<comment type="caution">
    <text evidence="1">The sequence shown here is derived from an EMBL/GenBank/DDBJ whole genome shotgun (WGS) entry which is preliminary data.</text>
</comment>
<gene>
    <name evidence="1" type="ORF">J4573_47680</name>
</gene>
<dbReference type="InterPro" id="IPR032710">
    <property type="entry name" value="NTF2-like_dom_sf"/>
</dbReference>
<keyword evidence="2" id="KW-1185">Reference proteome</keyword>
<dbReference type="Gene3D" id="3.10.450.50">
    <property type="match status" value="1"/>
</dbReference>
<evidence type="ECO:0000313" key="2">
    <source>
        <dbReference type="Proteomes" id="UP000669179"/>
    </source>
</evidence>
<accession>A0A939TFX3</accession>
<name>A0A939TFX3_9ACTN</name>
<dbReference type="SUPFAM" id="SSF54427">
    <property type="entry name" value="NTF2-like"/>
    <property type="match status" value="1"/>
</dbReference>
<dbReference type="EMBL" id="JAGEOJ010000029">
    <property type="protein sequence ID" value="MBO2454840.1"/>
    <property type="molecule type" value="Genomic_DNA"/>
</dbReference>
<reference evidence="1" key="1">
    <citation type="submission" date="2021-03" db="EMBL/GenBank/DDBJ databases">
        <authorList>
            <person name="Kanchanasin P."/>
            <person name="Saeng-In P."/>
            <person name="Phongsopitanun W."/>
            <person name="Yuki M."/>
            <person name="Kudo T."/>
            <person name="Ohkuma M."/>
            <person name="Tanasupawat S."/>
        </authorList>
    </citation>
    <scope>NUCLEOTIDE SEQUENCE</scope>
    <source>
        <strain evidence="1">GKU 128</strain>
    </source>
</reference>